<sequence>MYRIKKVICCVIVLAILGSMPVNAKEVLQNENEAWDIEKGNARTILIITKDVWSPSDRVCVRATLQIQDSYSQIVGISNVEICGSLATGVSNMKASTPKICADGSYATVEVTYKYKGKNYHEICTFYPN</sequence>
<evidence type="ECO:0000313" key="2">
    <source>
        <dbReference type="EMBL" id="MCU6717579.1"/>
    </source>
</evidence>
<protein>
    <submittedName>
        <fullName evidence="2">Uncharacterized protein</fullName>
    </submittedName>
</protein>
<name>A0ABT2SEV4_9FIRM</name>
<feature type="chain" id="PRO_5046900821" evidence="1">
    <location>
        <begin position="25"/>
        <end position="129"/>
    </location>
</feature>
<dbReference type="RefSeq" id="WP_022242644.1">
    <property type="nucleotide sequence ID" value="NZ_JAOQKI010000014.1"/>
</dbReference>
<evidence type="ECO:0000256" key="1">
    <source>
        <dbReference type="SAM" id="SignalP"/>
    </source>
</evidence>
<accession>A0ABT2SEV4</accession>
<proteinExistence type="predicted"/>
<gene>
    <name evidence="2" type="ORF">OCV43_09855</name>
</gene>
<feature type="signal peptide" evidence="1">
    <location>
        <begin position="1"/>
        <end position="24"/>
    </location>
</feature>
<reference evidence="2 3" key="1">
    <citation type="journal article" date="2021" name="ISME Commun">
        <title>Automated analysis of genomic sequences facilitates high-throughput and comprehensive description of bacteria.</title>
        <authorList>
            <person name="Hitch T.C.A."/>
        </authorList>
    </citation>
    <scope>NUCLEOTIDE SEQUENCE [LARGE SCALE GENOMIC DNA]</scope>
    <source>
        <strain evidence="2 3">Sanger_19</strain>
    </source>
</reference>
<keyword evidence="1" id="KW-0732">Signal</keyword>
<organism evidence="2 3">
    <name type="scientific">Roseburia amylophila</name>
    <dbReference type="NCBI Taxonomy" id="2981794"/>
    <lineage>
        <taxon>Bacteria</taxon>
        <taxon>Bacillati</taxon>
        <taxon>Bacillota</taxon>
        <taxon>Clostridia</taxon>
        <taxon>Lachnospirales</taxon>
        <taxon>Lachnospiraceae</taxon>
        <taxon>Roseburia</taxon>
    </lineage>
</organism>
<keyword evidence="3" id="KW-1185">Reference proteome</keyword>
<dbReference type="EMBL" id="JAOQKI010000014">
    <property type="protein sequence ID" value="MCU6717579.1"/>
    <property type="molecule type" value="Genomic_DNA"/>
</dbReference>
<evidence type="ECO:0000313" key="3">
    <source>
        <dbReference type="Proteomes" id="UP001209666"/>
    </source>
</evidence>
<dbReference type="Proteomes" id="UP001209666">
    <property type="component" value="Unassembled WGS sequence"/>
</dbReference>
<comment type="caution">
    <text evidence="2">The sequence shown here is derived from an EMBL/GenBank/DDBJ whole genome shotgun (WGS) entry which is preliminary data.</text>
</comment>